<dbReference type="PANTHER" id="PTHR24220">
    <property type="entry name" value="IMPORT ATP-BINDING PROTEIN"/>
    <property type="match status" value="1"/>
</dbReference>
<dbReference type="AlphaFoldDB" id="A0A5B9PFR4"/>
<dbReference type="PANTHER" id="PTHR24220:SF648">
    <property type="entry name" value="ABC TRANSPORTER ATP-BINDING PROTEIN YTRE"/>
    <property type="match status" value="1"/>
</dbReference>
<dbReference type="GO" id="GO:0005886">
    <property type="term" value="C:plasma membrane"/>
    <property type="evidence" value="ECO:0007669"/>
    <property type="project" value="TreeGrafter"/>
</dbReference>
<keyword evidence="3 6" id="KW-0067">ATP-binding</keyword>
<dbReference type="Pfam" id="PF00005">
    <property type="entry name" value="ABC_tran"/>
    <property type="match status" value="1"/>
</dbReference>
<dbReference type="InterPro" id="IPR017871">
    <property type="entry name" value="ABC_transporter-like_CS"/>
</dbReference>
<dbReference type="InterPro" id="IPR015854">
    <property type="entry name" value="ABC_transpr_LolD-like"/>
</dbReference>
<dbReference type="Gene3D" id="3.40.50.300">
    <property type="entry name" value="P-loop containing nucleotide triphosphate hydrolases"/>
    <property type="match status" value="1"/>
</dbReference>
<dbReference type="SUPFAM" id="SSF52540">
    <property type="entry name" value="P-loop containing nucleoside triphosphate hydrolases"/>
    <property type="match status" value="1"/>
</dbReference>
<dbReference type="CDD" id="cd03255">
    <property type="entry name" value="ABC_MJ0796_LolCDE_FtsE"/>
    <property type="match status" value="1"/>
</dbReference>
<dbReference type="InterPro" id="IPR003593">
    <property type="entry name" value="AAA+_ATPase"/>
</dbReference>
<dbReference type="FunFam" id="3.40.50.300:FF:000032">
    <property type="entry name" value="Export ABC transporter ATP-binding protein"/>
    <property type="match status" value="1"/>
</dbReference>
<evidence type="ECO:0000256" key="2">
    <source>
        <dbReference type="ARBA" id="ARBA00022741"/>
    </source>
</evidence>
<protein>
    <submittedName>
        <fullName evidence="6">ABC transporter ATP-binding protein YtrE</fullName>
    </submittedName>
</protein>
<dbReference type="GO" id="GO:0098796">
    <property type="term" value="C:membrane protein complex"/>
    <property type="evidence" value="ECO:0007669"/>
    <property type="project" value="UniProtKB-ARBA"/>
</dbReference>
<evidence type="ECO:0000256" key="4">
    <source>
        <dbReference type="ARBA" id="ARBA00038388"/>
    </source>
</evidence>
<sequence length="233" mass="25054">MILASSLSRHFGVGNAKVTALDELSLEIKQGEKVAILGRSGSGKSTLLNLIAGLDTPSSGTLTVNGNEPAKLDSNGKARYRLDDVGVVFQSFQLIAQRTAFQNIELPLILAGVPLLTRRKKVLALLQRVGLEKRAHHRPHQLSGGEQQRVSIARAMVNEPPVLLADEPTGNLDTKNASDVMALMLEMIDSRNSTLCLITHDDALADQVADRVIELRDGKLVSEKLASGKPVSP</sequence>
<dbReference type="InterPro" id="IPR027417">
    <property type="entry name" value="P-loop_NTPase"/>
</dbReference>
<gene>
    <name evidence="6" type="primary">ytrE_2</name>
    <name evidence="6" type="ORF">MFFC18_39460</name>
</gene>
<feature type="domain" description="ABC transporter" evidence="5">
    <location>
        <begin position="2"/>
        <end position="233"/>
    </location>
</feature>
<dbReference type="InterPro" id="IPR017911">
    <property type="entry name" value="MacB-like_ATP-bd"/>
</dbReference>
<accession>A0A5B9PFR4</accession>
<dbReference type="InterPro" id="IPR003439">
    <property type="entry name" value="ABC_transporter-like_ATP-bd"/>
</dbReference>
<evidence type="ECO:0000259" key="5">
    <source>
        <dbReference type="PROSITE" id="PS50893"/>
    </source>
</evidence>
<dbReference type="EMBL" id="CP042912">
    <property type="protein sequence ID" value="QEG24035.1"/>
    <property type="molecule type" value="Genomic_DNA"/>
</dbReference>
<keyword evidence="2" id="KW-0547">Nucleotide-binding</keyword>
<dbReference type="PROSITE" id="PS00211">
    <property type="entry name" value="ABC_TRANSPORTER_1"/>
    <property type="match status" value="1"/>
</dbReference>
<dbReference type="OrthoDB" id="581709at2"/>
<evidence type="ECO:0000313" key="7">
    <source>
        <dbReference type="Proteomes" id="UP000322214"/>
    </source>
</evidence>
<evidence type="ECO:0000256" key="1">
    <source>
        <dbReference type="ARBA" id="ARBA00022448"/>
    </source>
</evidence>
<dbReference type="STRING" id="980251.GCA_001642875_04154"/>
<dbReference type="GO" id="GO:0005524">
    <property type="term" value="F:ATP binding"/>
    <property type="evidence" value="ECO:0007669"/>
    <property type="project" value="UniProtKB-KW"/>
</dbReference>
<name>A0A5B9PFR4_9BACT</name>
<evidence type="ECO:0000256" key="3">
    <source>
        <dbReference type="ARBA" id="ARBA00022840"/>
    </source>
</evidence>
<comment type="similarity">
    <text evidence="4">Belongs to the ABC transporter superfamily. Macrolide exporter (TC 3.A.1.122) family.</text>
</comment>
<evidence type="ECO:0000313" key="6">
    <source>
        <dbReference type="EMBL" id="QEG24035.1"/>
    </source>
</evidence>
<keyword evidence="7" id="KW-1185">Reference proteome</keyword>
<dbReference type="PROSITE" id="PS50893">
    <property type="entry name" value="ABC_TRANSPORTER_2"/>
    <property type="match status" value="1"/>
</dbReference>
<dbReference type="Proteomes" id="UP000322214">
    <property type="component" value="Chromosome"/>
</dbReference>
<keyword evidence="1" id="KW-0813">Transport</keyword>
<reference evidence="6 7" key="1">
    <citation type="submission" date="2019-08" db="EMBL/GenBank/DDBJ databases">
        <title>Deep-cultivation of Planctomycetes and their phenomic and genomic characterization uncovers novel biology.</title>
        <authorList>
            <person name="Wiegand S."/>
            <person name="Jogler M."/>
            <person name="Boedeker C."/>
            <person name="Pinto D."/>
            <person name="Vollmers J."/>
            <person name="Rivas-Marin E."/>
            <person name="Kohn T."/>
            <person name="Peeters S.H."/>
            <person name="Heuer A."/>
            <person name="Rast P."/>
            <person name="Oberbeckmann S."/>
            <person name="Bunk B."/>
            <person name="Jeske O."/>
            <person name="Meyerdierks A."/>
            <person name="Storesund J.E."/>
            <person name="Kallscheuer N."/>
            <person name="Luecker S."/>
            <person name="Lage O.M."/>
            <person name="Pohl T."/>
            <person name="Merkel B.J."/>
            <person name="Hornburger P."/>
            <person name="Mueller R.-W."/>
            <person name="Bruemmer F."/>
            <person name="Labrenz M."/>
            <person name="Spormann A.M."/>
            <person name="Op den Camp H."/>
            <person name="Overmann J."/>
            <person name="Amann R."/>
            <person name="Jetten M.S.M."/>
            <person name="Mascher T."/>
            <person name="Medema M.H."/>
            <person name="Devos D.P."/>
            <person name="Kaster A.-K."/>
            <person name="Ovreas L."/>
            <person name="Rohde M."/>
            <person name="Galperin M.Y."/>
            <person name="Jogler C."/>
        </authorList>
    </citation>
    <scope>NUCLEOTIDE SEQUENCE [LARGE SCALE GENOMIC DNA]</scope>
    <source>
        <strain evidence="6 7">FC18</strain>
    </source>
</reference>
<proteinExistence type="inferred from homology"/>
<dbReference type="RefSeq" id="WP_075082414.1">
    <property type="nucleotide sequence ID" value="NZ_CP042912.1"/>
</dbReference>
<dbReference type="KEGG" id="mff:MFFC18_39460"/>
<organism evidence="6 7">
    <name type="scientific">Mariniblastus fucicola</name>
    <dbReference type="NCBI Taxonomy" id="980251"/>
    <lineage>
        <taxon>Bacteria</taxon>
        <taxon>Pseudomonadati</taxon>
        <taxon>Planctomycetota</taxon>
        <taxon>Planctomycetia</taxon>
        <taxon>Pirellulales</taxon>
        <taxon>Pirellulaceae</taxon>
        <taxon>Mariniblastus</taxon>
    </lineage>
</organism>
<dbReference type="GO" id="GO:0016887">
    <property type="term" value="F:ATP hydrolysis activity"/>
    <property type="evidence" value="ECO:0007669"/>
    <property type="project" value="InterPro"/>
</dbReference>
<dbReference type="SMART" id="SM00382">
    <property type="entry name" value="AAA"/>
    <property type="match status" value="1"/>
</dbReference>
<dbReference type="GO" id="GO:0022857">
    <property type="term" value="F:transmembrane transporter activity"/>
    <property type="evidence" value="ECO:0007669"/>
    <property type="project" value="UniProtKB-ARBA"/>
</dbReference>